<sequence>MSESSTHVSGEQDDFASEVHEHVPTDREPTPRLGEQASASPGEALDSEREAVAEDFQDGGAAAGR</sequence>
<keyword evidence="3" id="KW-1185">Reference proteome</keyword>
<evidence type="ECO:0000313" key="3">
    <source>
        <dbReference type="Proteomes" id="UP000435304"/>
    </source>
</evidence>
<gene>
    <name evidence="2" type="ORF">GC722_02195</name>
</gene>
<accession>A0A6A9UUG5</accession>
<comment type="caution">
    <text evidence="2">The sequence shown here is derived from an EMBL/GenBank/DDBJ whole genome shotgun (WGS) entry which is preliminary data.</text>
</comment>
<feature type="region of interest" description="Disordered" evidence="1">
    <location>
        <begin position="1"/>
        <end position="65"/>
    </location>
</feature>
<dbReference type="AlphaFoldDB" id="A0A6A9UUG5"/>
<reference evidence="2 3" key="1">
    <citation type="submission" date="2019-12" db="EMBL/GenBank/DDBJ databases">
        <title>Auraticoccus cholistani sp. nov., an actinomycete isolated from soil of Cholistan desert.</title>
        <authorList>
            <person name="Cheema M.T."/>
        </authorList>
    </citation>
    <scope>NUCLEOTIDE SEQUENCE [LARGE SCALE GENOMIC DNA]</scope>
    <source>
        <strain evidence="2 3">F435</strain>
    </source>
</reference>
<name>A0A6A9UUG5_9ACTN</name>
<dbReference type="EMBL" id="WPCU01000003">
    <property type="protein sequence ID" value="MVA74847.1"/>
    <property type="molecule type" value="Genomic_DNA"/>
</dbReference>
<dbReference type="Proteomes" id="UP000435304">
    <property type="component" value="Unassembled WGS sequence"/>
</dbReference>
<evidence type="ECO:0000313" key="2">
    <source>
        <dbReference type="EMBL" id="MVA74847.1"/>
    </source>
</evidence>
<dbReference type="RefSeq" id="WP_156607505.1">
    <property type="nucleotide sequence ID" value="NZ_WPCU01000003.1"/>
</dbReference>
<feature type="compositionally biased region" description="Basic and acidic residues" evidence="1">
    <location>
        <begin position="17"/>
        <end position="30"/>
    </location>
</feature>
<protein>
    <submittedName>
        <fullName evidence="2">Uncharacterized protein</fullName>
    </submittedName>
</protein>
<organism evidence="2 3">
    <name type="scientific">Auraticoccus cholistanensis</name>
    <dbReference type="NCBI Taxonomy" id="2656650"/>
    <lineage>
        <taxon>Bacteria</taxon>
        <taxon>Bacillati</taxon>
        <taxon>Actinomycetota</taxon>
        <taxon>Actinomycetes</taxon>
        <taxon>Propionibacteriales</taxon>
        <taxon>Propionibacteriaceae</taxon>
        <taxon>Auraticoccus</taxon>
    </lineage>
</organism>
<proteinExistence type="predicted"/>
<evidence type="ECO:0000256" key="1">
    <source>
        <dbReference type="SAM" id="MobiDB-lite"/>
    </source>
</evidence>